<organism evidence="1">
    <name type="scientific">Rhizophora mucronata</name>
    <name type="common">Asiatic mangrove</name>
    <dbReference type="NCBI Taxonomy" id="61149"/>
    <lineage>
        <taxon>Eukaryota</taxon>
        <taxon>Viridiplantae</taxon>
        <taxon>Streptophyta</taxon>
        <taxon>Embryophyta</taxon>
        <taxon>Tracheophyta</taxon>
        <taxon>Spermatophyta</taxon>
        <taxon>Magnoliopsida</taxon>
        <taxon>eudicotyledons</taxon>
        <taxon>Gunneridae</taxon>
        <taxon>Pentapetalae</taxon>
        <taxon>rosids</taxon>
        <taxon>fabids</taxon>
        <taxon>Malpighiales</taxon>
        <taxon>Rhizophoraceae</taxon>
        <taxon>Rhizophora</taxon>
    </lineage>
</organism>
<name>A0A2P2P2Q4_RHIMU</name>
<dbReference type="EMBL" id="GGEC01068523">
    <property type="protein sequence ID" value="MBX49007.1"/>
    <property type="molecule type" value="Transcribed_RNA"/>
</dbReference>
<reference evidence="1" key="1">
    <citation type="submission" date="2018-02" db="EMBL/GenBank/DDBJ databases">
        <title>Rhizophora mucronata_Transcriptome.</title>
        <authorList>
            <person name="Meera S.P."/>
            <person name="Sreeshan A."/>
            <person name="Augustine A."/>
        </authorList>
    </citation>
    <scope>NUCLEOTIDE SEQUENCE</scope>
    <source>
        <tissue evidence="1">Leaf</tissue>
    </source>
</reference>
<evidence type="ECO:0000313" key="1">
    <source>
        <dbReference type="EMBL" id="MBX49007.1"/>
    </source>
</evidence>
<proteinExistence type="predicted"/>
<protein>
    <submittedName>
        <fullName evidence="1">Uncharacterized protein</fullName>
    </submittedName>
</protein>
<sequence length="14" mass="1557">MTKTMDTKDLGSQT</sequence>
<accession>A0A2P2P2Q4</accession>